<dbReference type="AlphaFoldDB" id="A0AAV9NDD0"/>
<feature type="region of interest" description="Disordered" evidence="1">
    <location>
        <begin position="89"/>
        <end position="125"/>
    </location>
</feature>
<organism evidence="2 3">
    <name type="scientific">Exophiala bonariae</name>
    <dbReference type="NCBI Taxonomy" id="1690606"/>
    <lineage>
        <taxon>Eukaryota</taxon>
        <taxon>Fungi</taxon>
        <taxon>Dikarya</taxon>
        <taxon>Ascomycota</taxon>
        <taxon>Pezizomycotina</taxon>
        <taxon>Eurotiomycetes</taxon>
        <taxon>Chaetothyriomycetidae</taxon>
        <taxon>Chaetothyriales</taxon>
        <taxon>Herpotrichiellaceae</taxon>
        <taxon>Exophiala</taxon>
    </lineage>
</organism>
<protein>
    <submittedName>
        <fullName evidence="2">Uncharacterized protein</fullName>
    </submittedName>
</protein>
<proteinExistence type="predicted"/>
<keyword evidence="3" id="KW-1185">Reference proteome</keyword>
<evidence type="ECO:0000256" key="1">
    <source>
        <dbReference type="SAM" id="MobiDB-lite"/>
    </source>
</evidence>
<dbReference type="RefSeq" id="XP_064707178.1">
    <property type="nucleotide sequence ID" value="XM_064844920.1"/>
</dbReference>
<accession>A0AAV9NDD0</accession>
<feature type="region of interest" description="Disordered" evidence="1">
    <location>
        <begin position="1"/>
        <end position="74"/>
    </location>
</feature>
<reference evidence="2 3" key="1">
    <citation type="submission" date="2023-08" db="EMBL/GenBank/DDBJ databases">
        <title>Black Yeasts Isolated from many extreme environments.</title>
        <authorList>
            <person name="Coleine C."/>
            <person name="Stajich J.E."/>
            <person name="Selbmann L."/>
        </authorList>
    </citation>
    <scope>NUCLEOTIDE SEQUENCE [LARGE SCALE GENOMIC DNA]</scope>
    <source>
        <strain evidence="2 3">CCFEE 5792</strain>
    </source>
</reference>
<evidence type="ECO:0000313" key="2">
    <source>
        <dbReference type="EMBL" id="KAK5054405.1"/>
    </source>
</evidence>
<dbReference type="EMBL" id="JAVRRD010000010">
    <property type="protein sequence ID" value="KAK5054405.1"/>
    <property type="molecule type" value="Genomic_DNA"/>
</dbReference>
<feature type="compositionally biased region" description="Polar residues" evidence="1">
    <location>
        <begin position="140"/>
        <end position="149"/>
    </location>
</feature>
<feature type="compositionally biased region" description="Low complexity" evidence="1">
    <location>
        <begin position="92"/>
        <end position="104"/>
    </location>
</feature>
<dbReference type="GeneID" id="89969516"/>
<name>A0AAV9NDD0_9EURO</name>
<gene>
    <name evidence="2" type="ORF">LTR84_001295</name>
</gene>
<dbReference type="Proteomes" id="UP001358417">
    <property type="component" value="Unassembled WGS sequence"/>
</dbReference>
<feature type="region of interest" description="Disordered" evidence="1">
    <location>
        <begin position="140"/>
        <end position="189"/>
    </location>
</feature>
<sequence length="189" mass="21553">MTKRHADSQPTLSLRENEHPWHARGYRPELANSKRSPNEDPRGEIAYQRAFADAAKQNPPRVPNPDFYPNSPSARNYILKRAEALFSVRKNSSLPNTPASSSSPQSQYERHDSPRHDKRHVSHKPNLNIKLEPTAYNHMNNAYQHSPTTARPIEEPRAFGHGPPMTLEPNPERYAPKPPQNPFASSRRT</sequence>
<comment type="caution">
    <text evidence="2">The sequence shown here is derived from an EMBL/GenBank/DDBJ whole genome shotgun (WGS) entry which is preliminary data.</text>
</comment>
<evidence type="ECO:0000313" key="3">
    <source>
        <dbReference type="Proteomes" id="UP001358417"/>
    </source>
</evidence>